<evidence type="ECO:0000256" key="6">
    <source>
        <dbReference type="ARBA" id="ARBA00005159"/>
    </source>
</evidence>
<dbReference type="NCBIfam" id="NF004469">
    <property type="entry name" value="PRK05800.1"/>
    <property type="match status" value="1"/>
</dbReference>
<dbReference type="Gene3D" id="3.40.50.300">
    <property type="entry name" value="P-loop containing nucleotide triphosphate hydrolases"/>
    <property type="match status" value="1"/>
</dbReference>
<dbReference type="SUPFAM" id="SSF52540">
    <property type="entry name" value="P-loop containing nucleoside triphosphate hydrolases"/>
    <property type="match status" value="1"/>
</dbReference>
<evidence type="ECO:0000256" key="2">
    <source>
        <dbReference type="ARBA" id="ARBA00000711"/>
    </source>
</evidence>
<evidence type="ECO:0000256" key="3">
    <source>
        <dbReference type="ARBA" id="ARBA00001522"/>
    </source>
</evidence>
<comment type="function">
    <text evidence="4 14">Catalyzes ATP-dependent phosphorylation of adenosylcobinamide and addition of GMP to adenosylcobinamide phosphate.</text>
</comment>
<dbReference type="InterPro" id="IPR027417">
    <property type="entry name" value="P-loop_NTPase"/>
</dbReference>
<dbReference type="OrthoDB" id="9788370at2"/>
<dbReference type="GO" id="GO:0043752">
    <property type="term" value="F:adenosylcobinamide kinase activity"/>
    <property type="evidence" value="ECO:0007669"/>
    <property type="project" value="UniProtKB-EC"/>
</dbReference>
<comment type="pathway">
    <text evidence="6 14">Cofactor biosynthesis; adenosylcobalamin biosynthesis; adenosylcobalamin from cob(II)yrinate a,c-diamide: step 5/7.</text>
</comment>
<dbReference type="GO" id="GO:0008820">
    <property type="term" value="F:cobinamide phosphate guanylyltransferase activity"/>
    <property type="evidence" value="ECO:0007669"/>
    <property type="project" value="UniProtKB-UniRule"/>
</dbReference>
<gene>
    <name evidence="17" type="ORF">FX988_01576</name>
</gene>
<evidence type="ECO:0000256" key="14">
    <source>
        <dbReference type="PIRNR" id="PIRNR006135"/>
    </source>
</evidence>
<evidence type="ECO:0000256" key="11">
    <source>
        <dbReference type="ARBA" id="ARBA00022777"/>
    </source>
</evidence>
<dbReference type="EC" id="2.7.1.156" evidence="14"/>
<sequence>MLHFIIGGARSGKSNYALEQALSLSQQSGKNVTYVATATATDAEMAKRIARHQQERPAHWALAEVPLNLTEYIEQFSDNSQVADNERPILLIDCLTLWLNNHLYHQPEQDFSMLFQGFTQAIRASKASIIMVANEVGLGIIPMGEVTRQFVDQAGWLNQAVASNADHVTFVAAGLPMPLKRP</sequence>
<reference evidence="17 18" key="1">
    <citation type="submission" date="2019-12" db="EMBL/GenBank/DDBJ databases">
        <title>Genome sequencing and assembly of endphytes of Porphyra tenera.</title>
        <authorList>
            <person name="Park J.M."/>
            <person name="Shin R."/>
            <person name="Jo S.H."/>
        </authorList>
    </citation>
    <scope>NUCLEOTIDE SEQUENCE [LARGE SCALE GENOMIC DNA]</scope>
    <source>
        <strain evidence="17 18">GPM4</strain>
    </source>
</reference>
<evidence type="ECO:0000313" key="18">
    <source>
        <dbReference type="Proteomes" id="UP000464524"/>
    </source>
</evidence>
<dbReference type="EC" id="2.7.7.62" evidence="14"/>
<dbReference type="PANTHER" id="PTHR34848:SF1">
    <property type="entry name" value="BIFUNCTIONAL ADENOSYLCOBALAMIN BIOSYNTHESIS PROTEIN COBU"/>
    <property type="match status" value="1"/>
</dbReference>
<evidence type="ECO:0000256" key="1">
    <source>
        <dbReference type="ARBA" id="ARBA00000312"/>
    </source>
</evidence>
<keyword evidence="9 14" id="KW-0808">Transferase</keyword>
<evidence type="ECO:0000256" key="8">
    <source>
        <dbReference type="ARBA" id="ARBA00022573"/>
    </source>
</evidence>
<keyword evidence="8 14" id="KW-0169">Cobalamin biosynthesis</keyword>
<dbReference type="RefSeq" id="WP_160179103.1">
    <property type="nucleotide sequence ID" value="NZ_CP047656.1"/>
</dbReference>
<keyword evidence="13 14" id="KW-0342">GTP-binding</keyword>
<evidence type="ECO:0000256" key="16">
    <source>
        <dbReference type="PIRSR" id="PIRSR006135-2"/>
    </source>
</evidence>
<evidence type="ECO:0000256" key="9">
    <source>
        <dbReference type="ARBA" id="ARBA00022679"/>
    </source>
</evidence>
<evidence type="ECO:0000256" key="7">
    <source>
        <dbReference type="ARBA" id="ARBA00007490"/>
    </source>
</evidence>
<name>A0A857JK44_9ALTE</name>
<organism evidence="17 18">
    <name type="scientific">Paraglaciecola mesophila</name>
    <dbReference type="NCBI Taxonomy" id="197222"/>
    <lineage>
        <taxon>Bacteria</taxon>
        <taxon>Pseudomonadati</taxon>
        <taxon>Pseudomonadota</taxon>
        <taxon>Gammaproteobacteria</taxon>
        <taxon>Alteromonadales</taxon>
        <taxon>Alteromonadaceae</taxon>
        <taxon>Paraglaciecola</taxon>
    </lineage>
</organism>
<feature type="active site" description="GMP-histidine intermediate" evidence="15">
    <location>
        <position position="52"/>
    </location>
</feature>
<evidence type="ECO:0000313" key="17">
    <source>
        <dbReference type="EMBL" id="QHJ11347.1"/>
    </source>
</evidence>
<proteinExistence type="inferred from homology"/>
<dbReference type="CDD" id="cd00544">
    <property type="entry name" value="CobU"/>
    <property type="match status" value="1"/>
</dbReference>
<dbReference type="AlphaFoldDB" id="A0A857JK44"/>
<feature type="binding site" evidence="16">
    <location>
        <begin position="36"/>
        <end position="38"/>
    </location>
    <ligand>
        <name>GTP</name>
        <dbReference type="ChEBI" id="CHEBI:37565"/>
    </ligand>
</feature>
<evidence type="ECO:0000256" key="10">
    <source>
        <dbReference type="ARBA" id="ARBA00022741"/>
    </source>
</evidence>
<accession>A0A857JK44</accession>
<dbReference type="InterPro" id="IPR003203">
    <property type="entry name" value="CobU/CobP"/>
</dbReference>
<keyword evidence="11 14" id="KW-0418">Kinase</keyword>
<keyword evidence="10 14" id="KW-0547">Nucleotide-binding</keyword>
<keyword evidence="12 14" id="KW-0067">ATP-binding</keyword>
<evidence type="ECO:0000256" key="5">
    <source>
        <dbReference type="ARBA" id="ARBA00004692"/>
    </source>
</evidence>
<feature type="binding site" evidence="16">
    <location>
        <position position="93"/>
    </location>
    <ligand>
        <name>GTP</name>
        <dbReference type="ChEBI" id="CHEBI:37565"/>
    </ligand>
</feature>
<evidence type="ECO:0000256" key="15">
    <source>
        <dbReference type="PIRSR" id="PIRSR006135-1"/>
    </source>
</evidence>
<comment type="similarity">
    <text evidence="7 14">Belongs to the CobU/CobP family.</text>
</comment>
<dbReference type="KEGG" id="pmes:FX988_01576"/>
<comment type="catalytic activity">
    <reaction evidence="3">
        <text>adenosylcob(III)inamide + GTP = adenosylcob(III)inamide phosphate + GDP + H(+)</text>
        <dbReference type="Rhea" id="RHEA:15765"/>
        <dbReference type="ChEBI" id="CHEBI:2480"/>
        <dbReference type="ChEBI" id="CHEBI:15378"/>
        <dbReference type="ChEBI" id="CHEBI:37565"/>
        <dbReference type="ChEBI" id="CHEBI:58189"/>
        <dbReference type="ChEBI" id="CHEBI:58502"/>
        <dbReference type="EC" id="2.7.1.156"/>
    </reaction>
</comment>
<dbReference type="PIRSF" id="PIRSF006135">
    <property type="entry name" value="CobU"/>
    <property type="match status" value="1"/>
</dbReference>
<dbReference type="GO" id="GO:0005524">
    <property type="term" value="F:ATP binding"/>
    <property type="evidence" value="ECO:0007669"/>
    <property type="project" value="UniProtKB-UniRule"/>
</dbReference>
<dbReference type="Pfam" id="PF02283">
    <property type="entry name" value="CobU"/>
    <property type="match status" value="1"/>
</dbReference>
<comment type="catalytic activity">
    <reaction evidence="1 14">
        <text>adenosylcob(III)inamide + ATP = adenosylcob(III)inamide phosphate + ADP + H(+)</text>
        <dbReference type="Rhea" id="RHEA:15769"/>
        <dbReference type="ChEBI" id="CHEBI:2480"/>
        <dbReference type="ChEBI" id="CHEBI:15378"/>
        <dbReference type="ChEBI" id="CHEBI:30616"/>
        <dbReference type="ChEBI" id="CHEBI:58502"/>
        <dbReference type="ChEBI" id="CHEBI:456216"/>
        <dbReference type="EC" id="2.7.1.156"/>
    </reaction>
</comment>
<dbReference type="PANTHER" id="PTHR34848">
    <property type="match status" value="1"/>
</dbReference>
<dbReference type="GO" id="GO:0005525">
    <property type="term" value="F:GTP binding"/>
    <property type="evidence" value="ECO:0007669"/>
    <property type="project" value="UniProtKB-UniRule"/>
</dbReference>
<feature type="binding site" evidence="16">
    <location>
        <begin position="7"/>
        <end position="14"/>
    </location>
    <ligand>
        <name>GTP</name>
        <dbReference type="ChEBI" id="CHEBI:37565"/>
    </ligand>
</feature>
<comment type="catalytic activity">
    <reaction evidence="2 14">
        <text>adenosylcob(III)inamide phosphate + GTP + H(+) = adenosylcob(III)inamide-GDP + diphosphate</text>
        <dbReference type="Rhea" id="RHEA:22712"/>
        <dbReference type="ChEBI" id="CHEBI:15378"/>
        <dbReference type="ChEBI" id="CHEBI:33019"/>
        <dbReference type="ChEBI" id="CHEBI:37565"/>
        <dbReference type="ChEBI" id="CHEBI:58502"/>
        <dbReference type="ChEBI" id="CHEBI:60487"/>
        <dbReference type="EC" id="2.7.7.62"/>
    </reaction>
</comment>
<feature type="binding site" evidence="16">
    <location>
        <position position="64"/>
    </location>
    <ligand>
        <name>GTP</name>
        <dbReference type="ChEBI" id="CHEBI:37565"/>
    </ligand>
</feature>
<keyword evidence="18" id="KW-1185">Reference proteome</keyword>
<evidence type="ECO:0000256" key="12">
    <source>
        <dbReference type="ARBA" id="ARBA00022840"/>
    </source>
</evidence>
<evidence type="ECO:0000256" key="4">
    <source>
        <dbReference type="ARBA" id="ARBA00003889"/>
    </source>
</evidence>
<dbReference type="Proteomes" id="UP000464524">
    <property type="component" value="Chromosome"/>
</dbReference>
<dbReference type="EMBL" id="CP047656">
    <property type="protein sequence ID" value="QHJ11347.1"/>
    <property type="molecule type" value="Genomic_DNA"/>
</dbReference>
<protein>
    <recommendedName>
        <fullName evidence="14">Bifunctional adenosylcobalamin biosynthesis protein</fullName>
        <ecNumber evidence="14">2.7.1.156</ecNumber>
        <ecNumber evidence="14">2.7.7.62</ecNumber>
    </recommendedName>
</protein>
<dbReference type="UniPathway" id="UPA00148">
    <property type="reaction ID" value="UER00236"/>
</dbReference>
<comment type="pathway">
    <text evidence="5 14">Cofactor biosynthesis; adenosylcobalamin biosynthesis; adenosylcobalamin from cob(II)yrinate a,c-diamide: step 6/7.</text>
</comment>
<evidence type="ECO:0000256" key="13">
    <source>
        <dbReference type="ARBA" id="ARBA00023134"/>
    </source>
</evidence>
<dbReference type="GO" id="GO:0009236">
    <property type="term" value="P:cobalamin biosynthetic process"/>
    <property type="evidence" value="ECO:0007669"/>
    <property type="project" value="UniProtKB-UniRule"/>
</dbReference>